<dbReference type="Proteomes" id="UP000030229">
    <property type="component" value="Segment"/>
</dbReference>
<feature type="region of interest" description="Disordered" evidence="1">
    <location>
        <begin position="57"/>
        <end position="81"/>
    </location>
</feature>
<gene>
    <name evidence="2" type="primary">ORF45</name>
</gene>
<evidence type="ECO:0000313" key="2">
    <source>
        <dbReference type="EMBL" id="CEF89306.1"/>
    </source>
</evidence>
<evidence type="ECO:0000256" key="1">
    <source>
        <dbReference type="SAM" id="MobiDB-lite"/>
    </source>
</evidence>
<proteinExistence type="predicted"/>
<keyword evidence="3" id="KW-1185">Reference proteome</keyword>
<dbReference type="GeneID" id="23680645"/>
<name>A0A0A1IUR8_9CAUD</name>
<dbReference type="OrthoDB" id="4779at10239"/>
<reference evidence="2 3" key="1">
    <citation type="journal article" date="2015" name="PLoS ONE">
        <title>Investigation of a Large Collection of Pseudomonas aeruginosa Bacteriophages Collected from a Single Environmental Source in Abidjan, Cote d'Ivoire.</title>
        <authorList>
            <person name="Essoh C."/>
            <person name="Latino L."/>
            <person name="Midoux C."/>
            <person name="Blouin Y."/>
            <person name="Loukou G."/>
            <person name="Nguetta S.P."/>
            <person name="Lathro S."/>
            <person name="Cablanmian A."/>
            <person name="Kouassi A.K."/>
            <person name="Vergnaud G."/>
            <person name="Pourcel C."/>
        </authorList>
    </citation>
    <scope>NUCLEOTIDE SEQUENCE [LARGE SCALE GENOMIC DNA]</scope>
    <source>
        <strain evidence="2">Ab05</strain>
    </source>
</reference>
<accession>A0A0A1IUR8</accession>
<sequence length="302" mass="33089">MFKTRVKGRYTVTHLKATGEVLAQYTFDNLITNAGLDWICAMVTSDLFSQALAVSTSTADPNPAAPSLPEEVRRTTSYAPGGDVTSGLDGEWIYWHKRWRFPIGTLAGQVLATVGIVAQSGVGFESNTGAKIPAGTPLSYTRIKDSAGQPTTLVVQADEILDVQYELRSKAVAMAEAKFVISGVERTIRLTPLPFANRRNLYGERYILYNESPRIDGKNASGADVQDGQWVKLYPRYTRGTYKGQLMLRATVDNGNMPGGITGCKDLKIYNGRNYALTIDPPVVKNNTQEFSITMEFSVARA</sequence>
<protein>
    <submittedName>
        <fullName evidence="2">Putative tail fiber protein</fullName>
    </submittedName>
</protein>
<dbReference type="KEGG" id="vg:23680645"/>
<dbReference type="EMBL" id="LN610574">
    <property type="protein sequence ID" value="CEF89306.1"/>
    <property type="molecule type" value="Genomic_DNA"/>
</dbReference>
<dbReference type="RefSeq" id="YP_009125743.1">
    <property type="nucleotide sequence ID" value="NC_026602.1"/>
</dbReference>
<organism evidence="2 3">
    <name type="scientific">Pseudomonas phage vB_PaeP_PAO1_Ab05</name>
    <dbReference type="NCBI Taxonomy" id="1548902"/>
    <lineage>
        <taxon>Viruses</taxon>
        <taxon>Duplodnaviria</taxon>
        <taxon>Heunggongvirae</taxon>
        <taxon>Uroviricota</taxon>
        <taxon>Caudoviricetes</taxon>
        <taxon>Autographivirales</taxon>
        <taxon>Autoscriptoviridae</taxon>
        <taxon>Krylovirinae</taxon>
        <taxon>Phikmvvirus</taxon>
        <taxon>Phikmvvirus Ab05</taxon>
    </lineage>
</organism>
<evidence type="ECO:0000313" key="3">
    <source>
        <dbReference type="Proteomes" id="UP000030229"/>
    </source>
</evidence>